<evidence type="ECO:0000256" key="2">
    <source>
        <dbReference type="SAM" id="Phobius"/>
    </source>
</evidence>
<proteinExistence type="predicted"/>
<name>A0ABR8NBX5_9ACTN</name>
<dbReference type="Proteomes" id="UP000618818">
    <property type="component" value="Unassembled WGS sequence"/>
</dbReference>
<protein>
    <submittedName>
        <fullName evidence="3">Uncharacterized protein</fullName>
    </submittedName>
</protein>
<evidence type="ECO:0000256" key="1">
    <source>
        <dbReference type="SAM" id="MobiDB-lite"/>
    </source>
</evidence>
<comment type="caution">
    <text evidence="3">The sequence shown here is derived from an EMBL/GenBank/DDBJ whole genome shotgun (WGS) entry which is preliminary data.</text>
</comment>
<organism evidence="3 4">
    <name type="scientific">Nocardioides cavernae</name>
    <dbReference type="NCBI Taxonomy" id="1921566"/>
    <lineage>
        <taxon>Bacteria</taxon>
        <taxon>Bacillati</taxon>
        <taxon>Actinomycetota</taxon>
        <taxon>Actinomycetes</taxon>
        <taxon>Propionibacteriales</taxon>
        <taxon>Nocardioidaceae</taxon>
        <taxon>Nocardioides</taxon>
    </lineage>
</organism>
<dbReference type="RefSeq" id="WP_191194156.1">
    <property type="nucleotide sequence ID" value="NZ_JACXYZ010000001.1"/>
</dbReference>
<keyword evidence="2" id="KW-1133">Transmembrane helix</keyword>
<accession>A0ABR8NBX5</accession>
<keyword evidence="4" id="KW-1185">Reference proteome</keyword>
<feature type="transmembrane region" description="Helical" evidence="2">
    <location>
        <begin position="156"/>
        <end position="178"/>
    </location>
</feature>
<keyword evidence="2" id="KW-0812">Transmembrane</keyword>
<feature type="transmembrane region" description="Helical" evidence="2">
    <location>
        <begin position="184"/>
        <end position="202"/>
    </location>
</feature>
<feature type="region of interest" description="Disordered" evidence="1">
    <location>
        <begin position="1"/>
        <end position="26"/>
    </location>
</feature>
<gene>
    <name evidence="3" type="ORF">IEZ26_07080</name>
</gene>
<feature type="transmembrane region" description="Helical" evidence="2">
    <location>
        <begin position="131"/>
        <end position="149"/>
    </location>
</feature>
<feature type="compositionally biased region" description="Low complexity" evidence="1">
    <location>
        <begin position="15"/>
        <end position="26"/>
    </location>
</feature>
<evidence type="ECO:0000313" key="3">
    <source>
        <dbReference type="EMBL" id="MBD3924374.1"/>
    </source>
</evidence>
<reference evidence="3 4" key="1">
    <citation type="submission" date="2020-09" db="EMBL/GenBank/DDBJ databases">
        <title>novel species in genus Nocardioides.</title>
        <authorList>
            <person name="Zhang G."/>
        </authorList>
    </citation>
    <scope>NUCLEOTIDE SEQUENCE [LARGE SCALE GENOMIC DNA]</scope>
    <source>
        <strain evidence="3 4">KCTC 39551</strain>
    </source>
</reference>
<keyword evidence="2" id="KW-0472">Membrane</keyword>
<dbReference type="EMBL" id="JACXYZ010000001">
    <property type="protein sequence ID" value="MBD3924374.1"/>
    <property type="molecule type" value="Genomic_DNA"/>
</dbReference>
<sequence>MTISHSPAPARSDVATATPGTATSPTRPFLLHGRVLTAGAVAWSASILAVGQDPQGTTGLVVFGLGSGLFQVGLLFLLRVLWRTRALGDGRIARGVIRVETFALSLAMASTFVDAIGVSDLTQPGWLVLDLFWPLSMLGMFLIGIRIAIAGRWKGAARFWPMVAESWAVVTVPALGIFGETVGMYVGAVHLLVGYAVLGVLVSRKRD</sequence>
<feature type="transmembrane region" description="Helical" evidence="2">
    <location>
        <begin position="102"/>
        <end position="119"/>
    </location>
</feature>
<evidence type="ECO:0000313" key="4">
    <source>
        <dbReference type="Proteomes" id="UP000618818"/>
    </source>
</evidence>
<feature type="transmembrane region" description="Helical" evidence="2">
    <location>
        <begin position="60"/>
        <end position="82"/>
    </location>
</feature>